<dbReference type="SMART" id="SM00388">
    <property type="entry name" value="HisKA"/>
    <property type="match status" value="1"/>
</dbReference>
<dbReference type="Pfam" id="PF02518">
    <property type="entry name" value="HATPase_c"/>
    <property type="match status" value="1"/>
</dbReference>
<keyword evidence="12" id="KW-0902">Two-component regulatory system</keyword>
<feature type="transmembrane region" description="Helical" evidence="14">
    <location>
        <begin position="127"/>
        <end position="148"/>
    </location>
</feature>
<keyword evidence="7 14" id="KW-0812">Transmembrane</keyword>
<dbReference type="RefSeq" id="WP_076113948.1">
    <property type="nucleotide sequence ID" value="NZ_MPTB01000054.1"/>
</dbReference>
<evidence type="ECO:0000256" key="1">
    <source>
        <dbReference type="ARBA" id="ARBA00000085"/>
    </source>
</evidence>
<name>A0ABX3H0A4_PAEBO</name>
<keyword evidence="6" id="KW-0808">Transferase</keyword>
<dbReference type="SMART" id="SM00387">
    <property type="entry name" value="HATPase_c"/>
    <property type="match status" value="1"/>
</dbReference>
<dbReference type="CDD" id="cd06225">
    <property type="entry name" value="HAMP"/>
    <property type="match status" value="1"/>
</dbReference>
<dbReference type="InterPro" id="IPR004358">
    <property type="entry name" value="Sig_transdc_His_kin-like_C"/>
</dbReference>
<evidence type="ECO:0000256" key="4">
    <source>
        <dbReference type="ARBA" id="ARBA00022475"/>
    </source>
</evidence>
<comment type="subcellular location">
    <subcellularLocation>
        <location evidence="2">Cell membrane</location>
        <topology evidence="2">Multi-pass membrane protein</topology>
    </subcellularLocation>
</comment>
<dbReference type="Pfam" id="PF00512">
    <property type="entry name" value="HisKA"/>
    <property type="match status" value="1"/>
</dbReference>
<gene>
    <name evidence="17" type="ORF">BSK56_29255</name>
</gene>
<evidence type="ECO:0000256" key="7">
    <source>
        <dbReference type="ARBA" id="ARBA00022692"/>
    </source>
</evidence>
<evidence type="ECO:0000256" key="11">
    <source>
        <dbReference type="ARBA" id="ARBA00022989"/>
    </source>
</evidence>
<feature type="domain" description="HAMP" evidence="16">
    <location>
        <begin position="151"/>
        <end position="203"/>
    </location>
</feature>
<keyword evidence="9" id="KW-0418">Kinase</keyword>
<evidence type="ECO:0000256" key="10">
    <source>
        <dbReference type="ARBA" id="ARBA00022840"/>
    </source>
</evidence>
<evidence type="ECO:0000256" key="3">
    <source>
        <dbReference type="ARBA" id="ARBA00012438"/>
    </source>
</evidence>
<evidence type="ECO:0000256" key="12">
    <source>
        <dbReference type="ARBA" id="ARBA00023012"/>
    </source>
</evidence>
<dbReference type="InterPro" id="IPR005467">
    <property type="entry name" value="His_kinase_dom"/>
</dbReference>
<evidence type="ECO:0000259" key="15">
    <source>
        <dbReference type="PROSITE" id="PS50109"/>
    </source>
</evidence>
<dbReference type="Proteomes" id="UP000187412">
    <property type="component" value="Unassembled WGS sequence"/>
</dbReference>
<dbReference type="SMART" id="SM00304">
    <property type="entry name" value="HAMP"/>
    <property type="match status" value="1"/>
</dbReference>
<keyword evidence="5" id="KW-0597">Phosphoprotein</keyword>
<comment type="catalytic activity">
    <reaction evidence="1">
        <text>ATP + protein L-histidine = ADP + protein N-phospho-L-histidine.</text>
        <dbReference type="EC" id="2.7.13.3"/>
    </reaction>
</comment>
<dbReference type="PRINTS" id="PR00344">
    <property type="entry name" value="BCTRLSENSOR"/>
</dbReference>
<keyword evidence="18" id="KW-1185">Reference proteome</keyword>
<accession>A0ABX3H0A4</accession>
<proteinExistence type="predicted"/>
<dbReference type="SUPFAM" id="SSF55874">
    <property type="entry name" value="ATPase domain of HSP90 chaperone/DNA topoisomerase II/histidine kinase"/>
    <property type="match status" value="1"/>
</dbReference>
<evidence type="ECO:0000256" key="5">
    <source>
        <dbReference type="ARBA" id="ARBA00022553"/>
    </source>
</evidence>
<reference evidence="17 18" key="1">
    <citation type="submission" date="2016-10" db="EMBL/GenBank/DDBJ databases">
        <title>Paenibacillus species isolates.</title>
        <authorList>
            <person name="Beno S.M."/>
        </authorList>
    </citation>
    <scope>NUCLEOTIDE SEQUENCE [LARGE SCALE GENOMIC DNA]</scope>
    <source>
        <strain evidence="17 18">FSL H7-0744</strain>
    </source>
</reference>
<dbReference type="EMBL" id="MPTB01000054">
    <property type="protein sequence ID" value="OMD39921.1"/>
    <property type="molecule type" value="Genomic_DNA"/>
</dbReference>
<evidence type="ECO:0000256" key="9">
    <source>
        <dbReference type="ARBA" id="ARBA00022777"/>
    </source>
</evidence>
<evidence type="ECO:0000256" key="13">
    <source>
        <dbReference type="ARBA" id="ARBA00023136"/>
    </source>
</evidence>
<dbReference type="InterPro" id="IPR003661">
    <property type="entry name" value="HisK_dim/P_dom"/>
</dbReference>
<dbReference type="Gene3D" id="1.10.287.130">
    <property type="match status" value="1"/>
</dbReference>
<keyword evidence="4" id="KW-1003">Cell membrane</keyword>
<keyword evidence="13 14" id="KW-0472">Membrane</keyword>
<dbReference type="SUPFAM" id="SSF47384">
    <property type="entry name" value="Homodimeric domain of signal transducing histidine kinase"/>
    <property type="match status" value="1"/>
</dbReference>
<keyword evidence="8" id="KW-0547">Nucleotide-binding</keyword>
<dbReference type="InterPro" id="IPR003594">
    <property type="entry name" value="HATPase_dom"/>
</dbReference>
<dbReference type="PROSITE" id="PS50885">
    <property type="entry name" value="HAMP"/>
    <property type="match status" value="1"/>
</dbReference>
<evidence type="ECO:0000313" key="18">
    <source>
        <dbReference type="Proteomes" id="UP000187412"/>
    </source>
</evidence>
<feature type="transmembrane region" description="Helical" evidence="14">
    <location>
        <begin position="6"/>
        <end position="25"/>
    </location>
</feature>
<protein>
    <recommendedName>
        <fullName evidence="3">histidine kinase</fullName>
        <ecNumber evidence="3">2.7.13.3</ecNumber>
    </recommendedName>
</protein>
<organism evidence="17 18">
    <name type="scientific">Paenibacillus borealis</name>
    <dbReference type="NCBI Taxonomy" id="160799"/>
    <lineage>
        <taxon>Bacteria</taxon>
        <taxon>Bacillati</taxon>
        <taxon>Bacillota</taxon>
        <taxon>Bacilli</taxon>
        <taxon>Bacillales</taxon>
        <taxon>Paenibacillaceae</taxon>
        <taxon>Paenibacillus</taxon>
    </lineage>
</organism>
<dbReference type="InterPro" id="IPR036097">
    <property type="entry name" value="HisK_dim/P_sf"/>
</dbReference>
<evidence type="ECO:0000256" key="2">
    <source>
        <dbReference type="ARBA" id="ARBA00004651"/>
    </source>
</evidence>
<dbReference type="Gene3D" id="6.10.340.10">
    <property type="match status" value="1"/>
</dbReference>
<keyword evidence="11 14" id="KW-1133">Transmembrane helix</keyword>
<dbReference type="PANTHER" id="PTHR45528:SF1">
    <property type="entry name" value="SENSOR HISTIDINE KINASE CPXA"/>
    <property type="match status" value="1"/>
</dbReference>
<comment type="caution">
    <text evidence="17">The sequence shown here is derived from an EMBL/GenBank/DDBJ whole genome shotgun (WGS) entry which is preliminary data.</text>
</comment>
<dbReference type="PROSITE" id="PS50109">
    <property type="entry name" value="HIS_KIN"/>
    <property type="match status" value="1"/>
</dbReference>
<dbReference type="CDD" id="cd00082">
    <property type="entry name" value="HisKA"/>
    <property type="match status" value="1"/>
</dbReference>
<dbReference type="EC" id="2.7.13.3" evidence="3"/>
<evidence type="ECO:0000256" key="6">
    <source>
        <dbReference type="ARBA" id="ARBA00022679"/>
    </source>
</evidence>
<sequence length="421" mass="47225">MSIKKVTFLAAAILFFGISVILFVFRSLTETGTDVVAVNDITQTIVEHWDTLDQSALPGRQYSLEYTVLDSHGELVGATRRGLSENIDSAIYNRDTIVDITRNDTVLGKVIFYNNTTERWKHHRDKLLVIFGVNIIFIILFCLIYAVYIDRSIFRPFRKLQAFARHVAEGKLDMPLEMEKGNGFGAFAESFDLMREELAKARENERLANQSKKELVASLSHDIKTPVASIKAVSEVMILNSVIEEDISQLEVINAKADQINTLITNMFSATLEELQELTVTVTEESSVLLGDLIKNVDYNNRATISPIPECIVLVDMLRLLQVIDNIISNSYKYAGTSIGVLANIKGQYLEIEFKDYGRGVSPEEIPLLFNKFYRARNSAGKSGTGLGLYISQYLMDKMSGDINCRNIDGGFVVILRLHIA</sequence>
<dbReference type="InterPro" id="IPR036890">
    <property type="entry name" value="HATPase_C_sf"/>
</dbReference>
<evidence type="ECO:0000256" key="8">
    <source>
        <dbReference type="ARBA" id="ARBA00022741"/>
    </source>
</evidence>
<dbReference type="SUPFAM" id="SSF158472">
    <property type="entry name" value="HAMP domain-like"/>
    <property type="match status" value="1"/>
</dbReference>
<dbReference type="InterPro" id="IPR003660">
    <property type="entry name" value="HAMP_dom"/>
</dbReference>
<feature type="domain" description="Histidine kinase" evidence="15">
    <location>
        <begin position="218"/>
        <end position="421"/>
    </location>
</feature>
<dbReference type="Gene3D" id="3.30.565.10">
    <property type="entry name" value="Histidine kinase-like ATPase, C-terminal domain"/>
    <property type="match status" value="1"/>
</dbReference>
<dbReference type="PANTHER" id="PTHR45528">
    <property type="entry name" value="SENSOR HISTIDINE KINASE CPXA"/>
    <property type="match status" value="1"/>
</dbReference>
<evidence type="ECO:0000256" key="14">
    <source>
        <dbReference type="SAM" id="Phobius"/>
    </source>
</evidence>
<keyword evidence="10" id="KW-0067">ATP-binding</keyword>
<evidence type="ECO:0000313" key="17">
    <source>
        <dbReference type="EMBL" id="OMD39921.1"/>
    </source>
</evidence>
<dbReference type="InterPro" id="IPR050398">
    <property type="entry name" value="HssS/ArlS-like"/>
</dbReference>
<dbReference type="CDD" id="cd00075">
    <property type="entry name" value="HATPase"/>
    <property type="match status" value="1"/>
</dbReference>
<evidence type="ECO:0000259" key="16">
    <source>
        <dbReference type="PROSITE" id="PS50885"/>
    </source>
</evidence>